<feature type="domain" description="GGDEF" evidence="3">
    <location>
        <begin position="121"/>
        <end position="254"/>
    </location>
</feature>
<evidence type="ECO:0000259" key="3">
    <source>
        <dbReference type="PROSITE" id="PS50887"/>
    </source>
</evidence>
<dbReference type="InterPro" id="IPR043128">
    <property type="entry name" value="Rev_trsase/Diguanyl_cyclase"/>
</dbReference>
<gene>
    <name evidence="4" type="ORF">ACFQ1E_18165</name>
</gene>
<sequence length="524" mass="56914">MTWKSKLFRPMEAIVTAAAAIALAIVFAGLDAFDRLAAFMARHEGWELDELFFVLFFGGVGALVLAIRRARDFGGEIQRREEVEERVFALARHDPLTGAANRRLLQAELPGIIESARAANRQVSVLMIDLDQFKPVNDVLGHDAGDLVLVEVTARLHRVCGADALIARLGGDEFVVVLGDQLGSDPAARMASSIIRALSLPMEINGRRTDVGATIGIARFPVDGGDADELLRVADVAMYEGKRAGKGVYRFFHAEMDGRLRARAELEAGLRTAIESGQIIPFFQPLYSLAKDRIIGFEALARWQHPTRGLIPPDEFIPIAEDIGLIGKLSQRILRDGCIAARDWHPDTTLSVNISPVQLRDAWLAPRILGILAETGFAPQRLIVEVTENAVIDDVSAAAEVFASLQRAGIRVALDDFGKGYSSLSHLRQLRFDHIKIDSSFVRTMDSAESQKIVSAVAGLGRALGMPVTAEGVESEDTARKLRELGCDQAQGYLFGVPGSRSEAAHMLAGNDAERLAAGLRQAV</sequence>
<dbReference type="EMBL" id="JBHTJG010000011">
    <property type="protein sequence ID" value="MFD0948270.1"/>
    <property type="molecule type" value="Genomic_DNA"/>
</dbReference>
<keyword evidence="1" id="KW-1133">Transmembrane helix</keyword>
<accession>A0ABW3HCX0</accession>
<comment type="caution">
    <text evidence="4">The sequence shown here is derived from an EMBL/GenBank/DDBJ whole genome shotgun (WGS) entry which is preliminary data.</text>
</comment>
<dbReference type="PROSITE" id="PS50887">
    <property type="entry name" value="GGDEF"/>
    <property type="match status" value="1"/>
</dbReference>
<dbReference type="Pfam" id="PF00563">
    <property type="entry name" value="EAL"/>
    <property type="match status" value="1"/>
</dbReference>
<dbReference type="CDD" id="cd01948">
    <property type="entry name" value="EAL"/>
    <property type="match status" value="1"/>
</dbReference>
<dbReference type="InterPro" id="IPR001633">
    <property type="entry name" value="EAL_dom"/>
</dbReference>
<dbReference type="SMART" id="SM00267">
    <property type="entry name" value="GGDEF"/>
    <property type="match status" value="1"/>
</dbReference>
<keyword evidence="1" id="KW-0472">Membrane</keyword>
<dbReference type="InterPro" id="IPR029787">
    <property type="entry name" value="Nucleotide_cyclase"/>
</dbReference>
<reference evidence="5" key="1">
    <citation type="journal article" date="2019" name="Int. J. Syst. Evol. Microbiol.">
        <title>The Global Catalogue of Microorganisms (GCM) 10K type strain sequencing project: providing services to taxonomists for standard genome sequencing and annotation.</title>
        <authorList>
            <consortium name="The Broad Institute Genomics Platform"/>
            <consortium name="The Broad Institute Genome Sequencing Center for Infectious Disease"/>
            <person name="Wu L."/>
            <person name="Ma J."/>
        </authorList>
    </citation>
    <scope>NUCLEOTIDE SEQUENCE [LARGE SCALE GENOMIC DNA]</scope>
    <source>
        <strain evidence="5">CCUG 62982</strain>
    </source>
</reference>
<dbReference type="PANTHER" id="PTHR44757:SF2">
    <property type="entry name" value="BIOFILM ARCHITECTURE MAINTENANCE PROTEIN MBAA"/>
    <property type="match status" value="1"/>
</dbReference>
<feature type="transmembrane region" description="Helical" evidence="1">
    <location>
        <begin position="52"/>
        <end position="70"/>
    </location>
</feature>
<evidence type="ECO:0000313" key="4">
    <source>
        <dbReference type="EMBL" id="MFD0948270.1"/>
    </source>
</evidence>
<dbReference type="PROSITE" id="PS50883">
    <property type="entry name" value="EAL"/>
    <property type="match status" value="1"/>
</dbReference>
<dbReference type="Gene3D" id="3.30.70.270">
    <property type="match status" value="1"/>
</dbReference>
<dbReference type="SUPFAM" id="SSF55073">
    <property type="entry name" value="Nucleotide cyclase"/>
    <property type="match status" value="1"/>
</dbReference>
<feature type="domain" description="EAL" evidence="2">
    <location>
        <begin position="263"/>
        <end position="512"/>
    </location>
</feature>
<dbReference type="Pfam" id="PF00990">
    <property type="entry name" value="GGDEF"/>
    <property type="match status" value="1"/>
</dbReference>
<dbReference type="SMART" id="SM00052">
    <property type="entry name" value="EAL"/>
    <property type="match status" value="1"/>
</dbReference>
<protein>
    <submittedName>
        <fullName evidence="4">Bifunctional diguanylate cyclase/phosphodiesterase</fullName>
    </submittedName>
</protein>
<dbReference type="InterPro" id="IPR035919">
    <property type="entry name" value="EAL_sf"/>
</dbReference>
<dbReference type="PANTHER" id="PTHR44757">
    <property type="entry name" value="DIGUANYLATE CYCLASE DGCP"/>
    <property type="match status" value="1"/>
</dbReference>
<evidence type="ECO:0000259" key="2">
    <source>
        <dbReference type="PROSITE" id="PS50883"/>
    </source>
</evidence>
<dbReference type="CDD" id="cd01949">
    <property type="entry name" value="GGDEF"/>
    <property type="match status" value="1"/>
</dbReference>
<evidence type="ECO:0000313" key="5">
    <source>
        <dbReference type="Proteomes" id="UP001596977"/>
    </source>
</evidence>
<organism evidence="4 5">
    <name type="scientific">Sphingomonas canadensis</name>
    <dbReference type="NCBI Taxonomy" id="1219257"/>
    <lineage>
        <taxon>Bacteria</taxon>
        <taxon>Pseudomonadati</taxon>
        <taxon>Pseudomonadota</taxon>
        <taxon>Alphaproteobacteria</taxon>
        <taxon>Sphingomonadales</taxon>
        <taxon>Sphingomonadaceae</taxon>
        <taxon>Sphingomonas</taxon>
    </lineage>
</organism>
<dbReference type="Gene3D" id="3.20.20.450">
    <property type="entry name" value="EAL domain"/>
    <property type="match status" value="1"/>
</dbReference>
<evidence type="ECO:0000256" key="1">
    <source>
        <dbReference type="SAM" id="Phobius"/>
    </source>
</evidence>
<dbReference type="SUPFAM" id="SSF141868">
    <property type="entry name" value="EAL domain-like"/>
    <property type="match status" value="1"/>
</dbReference>
<name>A0ABW3HCX0_9SPHN</name>
<keyword evidence="5" id="KW-1185">Reference proteome</keyword>
<dbReference type="NCBIfam" id="TIGR00254">
    <property type="entry name" value="GGDEF"/>
    <property type="match status" value="1"/>
</dbReference>
<dbReference type="InterPro" id="IPR052155">
    <property type="entry name" value="Biofilm_reg_signaling"/>
</dbReference>
<dbReference type="Proteomes" id="UP001596977">
    <property type="component" value="Unassembled WGS sequence"/>
</dbReference>
<dbReference type="RefSeq" id="WP_264946119.1">
    <property type="nucleotide sequence ID" value="NZ_JAPDRA010000011.1"/>
</dbReference>
<dbReference type="InterPro" id="IPR000160">
    <property type="entry name" value="GGDEF_dom"/>
</dbReference>
<proteinExistence type="predicted"/>
<keyword evidence="1" id="KW-0812">Transmembrane</keyword>